<evidence type="ECO:0000259" key="6">
    <source>
        <dbReference type="PROSITE" id="PS50089"/>
    </source>
</evidence>
<keyword evidence="1" id="KW-0479">Metal-binding</keyword>
<dbReference type="PANTHER" id="PTHR23041:SF78">
    <property type="entry name" value="E3 UBIQUITIN-PROTEIN LIGASE RNF4"/>
    <property type="match status" value="1"/>
</dbReference>
<keyword evidence="2 4" id="KW-0863">Zinc-finger</keyword>
<evidence type="ECO:0000256" key="2">
    <source>
        <dbReference type="ARBA" id="ARBA00022771"/>
    </source>
</evidence>
<dbReference type="PANTHER" id="PTHR23041">
    <property type="entry name" value="RING FINGER DOMAIN-CONTAINING"/>
    <property type="match status" value="1"/>
</dbReference>
<dbReference type="InterPro" id="IPR047134">
    <property type="entry name" value="RNF4"/>
</dbReference>
<dbReference type="InterPro" id="IPR017907">
    <property type="entry name" value="Znf_RING_CS"/>
</dbReference>
<evidence type="ECO:0000256" key="3">
    <source>
        <dbReference type="ARBA" id="ARBA00022833"/>
    </source>
</evidence>
<evidence type="ECO:0000256" key="5">
    <source>
        <dbReference type="SAM" id="MobiDB-lite"/>
    </source>
</evidence>
<feature type="compositionally biased region" description="Polar residues" evidence="5">
    <location>
        <begin position="41"/>
        <end position="64"/>
    </location>
</feature>
<dbReference type="STRING" id="7260.B4NJT6"/>
<name>B4NJT6_DROWI</name>
<feature type="region of interest" description="Disordered" evidence="5">
    <location>
        <begin position="1"/>
        <end position="20"/>
    </location>
</feature>
<dbReference type="AlphaFoldDB" id="B4NJT6"/>
<dbReference type="InParanoid" id="B4NJT6"/>
<dbReference type="PROSITE" id="PS50089">
    <property type="entry name" value="ZF_RING_2"/>
    <property type="match status" value="1"/>
</dbReference>
<evidence type="ECO:0000256" key="1">
    <source>
        <dbReference type="ARBA" id="ARBA00022723"/>
    </source>
</evidence>
<accession>B4NJT6</accession>
<dbReference type="OrthoDB" id="6105938at2759"/>
<dbReference type="Proteomes" id="UP000007798">
    <property type="component" value="Unassembled WGS sequence"/>
</dbReference>
<sequence length="289" mass="31522">MSDSENTSNESQSFESPQSSALLNLSDIDSIVSLPGFQSTSEVYDLSGNSSNEMVNPNSQANAGSSTDSDSFQDTSQSRSSPPTTSQNSSNSPSTNANDLVLQESLDDSNLAAEIDRIRRFCENVENNLASIGLSSASTPRIVRGNRPRLNTTEPIEIIDLSEHYEAARQLARNRPPDAIIDLCTPVATRSTPSRGTAQRRRLEVPDPDCIIDNPSPPKRTCDSANNSQQDNSYRCPVCLESASQREPTSTKCGHVFCKVCIQSAIQSSHKCPICNKKLTARQTFRIYL</sequence>
<protein>
    <recommendedName>
        <fullName evidence="6">RING-type domain-containing protein</fullName>
    </recommendedName>
</protein>
<dbReference type="SUPFAM" id="SSF57850">
    <property type="entry name" value="RING/U-box"/>
    <property type="match status" value="1"/>
</dbReference>
<feature type="region of interest" description="Disordered" evidence="5">
    <location>
        <begin position="41"/>
        <end position="97"/>
    </location>
</feature>
<feature type="domain" description="RING-type" evidence="6">
    <location>
        <begin position="236"/>
        <end position="276"/>
    </location>
</feature>
<reference evidence="7 8" key="1">
    <citation type="journal article" date="2007" name="Nature">
        <title>Evolution of genes and genomes on the Drosophila phylogeny.</title>
        <authorList>
            <consortium name="Drosophila 12 Genomes Consortium"/>
            <person name="Clark A.G."/>
            <person name="Eisen M.B."/>
            <person name="Smith D.R."/>
            <person name="Bergman C.M."/>
            <person name="Oliver B."/>
            <person name="Markow T.A."/>
            <person name="Kaufman T.C."/>
            <person name="Kellis M."/>
            <person name="Gelbart W."/>
            <person name="Iyer V.N."/>
            <person name="Pollard D.A."/>
            <person name="Sackton T.B."/>
            <person name="Larracuente A.M."/>
            <person name="Singh N.D."/>
            <person name="Abad J.P."/>
            <person name="Abt D.N."/>
            <person name="Adryan B."/>
            <person name="Aguade M."/>
            <person name="Akashi H."/>
            <person name="Anderson W.W."/>
            <person name="Aquadro C.F."/>
            <person name="Ardell D.H."/>
            <person name="Arguello R."/>
            <person name="Artieri C.G."/>
            <person name="Barbash D.A."/>
            <person name="Barker D."/>
            <person name="Barsanti P."/>
            <person name="Batterham P."/>
            <person name="Batzoglou S."/>
            <person name="Begun D."/>
            <person name="Bhutkar A."/>
            <person name="Blanco E."/>
            <person name="Bosak S.A."/>
            <person name="Bradley R.K."/>
            <person name="Brand A.D."/>
            <person name="Brent M.R."/>
            <person name="Brooks A.N."/>
            <person name="Brown R.H."/>
            <person name="Butlin R.K."/>
            <person name="Caggese C."/>
            <person name="Calvi B.R."/>
            <person name="Bernardo de Carvalho A."/>
            <person name="Caspi A."/>
            <person name="Castrezana S."/>
            <person name="Celniker S.E."/>
            <person name="Chang J.L."/>
            <person name="Chapple C."/>
            <person name="Chatterji S."/>
            <person name="Chinwalla A."/>
            <person name="Civetta A."/>
            <person name="Clifton S.W."/>
            <person name="Comeron J.M."/>
            <person name="Costello J.C."/>
            <person name="Coyne J.A."/>
            <person name="Daub J."/>
            <person name="David R.G."/>
            <person name="Delcher A.L."/>
            <person name="Delehaunty K."/>
            <person name="Do C.B."/>
            <person name="Ebling H."/>
            <person name="Edwards K."/>
            <person name="Eickbush T."/>
            <person name="Evans J.D."/>
            <person name="Filipski A."/>
            <person name="Findeiss S."/>
            <person name="Freyhult E."/>
            <person name="Fulton L."/>
            <person name="Fulton R."/>
            <person name="Garcia A.C."/>
            <person name="Gardiner A."/>
            <person name="Garfield D.A."/>
            <person name="Garvin B.E."/>
            <person name="Gibson G."/>
            <person name="Gilbert D."/>
            <person name="Gnerre S."/>
            <person name="Godfrey J."/>
            <person name="Good R."/>
            <person name="Gotea V."/>
            <person name="Gravely B."/>
            <person name="Greenberg A.J."/>
            <person name="Griffiths-Jones S."/>
            <person name="Gross S."/>
            <person name="Guigo R."/>
            <person name="Gustafson E.A."/>
            <person name="Haerty W."/>
            <person name="Hahn M.W."/>
            <person name="Halligan D.L."/>
            <person name="Halpern A.L."/>
            <person name="Halter G.M."/>
            <person name="Han M.V."/>
            <person name="Heger A."/>
            <person name="Hillier L."/>
            <person name="Hinrichs A.S."/>
            <person name="Holmes I."/>
            <person name="Hoskins R.A."/>
            <person name="Hubisz M.J."/>
            <person name="Hultmark D."/>
            <person name="Huntley M.A."/>
            <person name="Jaffe D.B."/>
            <person name="Jagadeeshan S."/>
            <person name="Jeck W.R."/>
            <person name="Johnson J."/>
            <person name="Jones C.D."/>
            <person name="Jordan W.C."/>
            <person name="Karpen G.H."/>
            <person name="Kataoka E."/>
            <person name="Keightley P.D."/>
            <person name="Kheradpour P."/>
            <person name="Kirkness E.F."/>
            <person name="Koerich L.B."/>
            <person name="Kristiansen K."/>
            <person name="Kudrna D."/>
            <person name="Kulathinal R.J."/>
            <person name="Kumar S."/>
            <person name="Kwok R."/>
            <person name="Lander E."/>
            <person name="Langley C.H."/>
            <person name="Lapoint R."/>
            <person name="Lazzaro B.P."/>
            <person name="Lee S.J."/>
            <person name="Levesque L."/>
            <person name="Li R."/>
            <person name="Lin C.F."/>
            <person name="Lin M.F."/>
            <person name="Lindblad-Toh K."/>
            <person name="Llopart A."/>
            <person name="Long M."/>
            <person name="Low L."/>
            <person name="Lozovsky E."/>
            <person name="Lu J."/>
            <person name="Luo M."/>
            <person name="Machado C.A."/>
            <person name="Makalowski W."/>
            <person name="Marzo M."/>
            <person name="Matsuda M."/>
            <person name="Matzkin L."/>
            <person name="McAllister B."/>
            <person name="McBride C.S."/>
            <person name="McKernan B."/>
            <person name="McKernan K."/>
            <person name="Mendez-Lago M."/>
            <person name="Minx P."/>
            <person name="Mollenhauer M.U."/>
            <person name="Montooth K."/>
            <person name="Mount S.M."/>
            <person name="Mu X."/>
            <person name="Myers E."/>
            <person name="Negre B."/>
            <person name="Newfeld S."/>
            <person name="Nielsen R."/>
            <person name="Noor M.A."/>
            <person name="O'Grady P."/>
            <person name="Pachter L."/>
            <person name="Papaceit M."/>
            <person name="Parisi M.J."/>
            <person name="Parisi M."/>
            <person name="Parts L."/>
            <person name="Pedersen J.S."/>
            <person name="Pesole G."/>
            <person name="Phillippy A.M."/>
            <person name="Ponting C.P."/>
            <person name="Pop M."/>
            <person name="Porcelli D."/>
            <person name="Powell J.R."/>
            <person name="Prohaska S."/>
            <person name="Pruitt K."/>
            <person name="Puig M."/>
            <person name="Quesneville H."/>
            <person name="Ram K.R."/>
            <person name="Rand D."/>
            <person name="Rasmussen M.D."/>
            <person name="Reed L.K."/>
            <person name="Reenan R."/>
            <person name="Reily A."/>
            <person name="Remington K.A."/>
            <person name="Rieger T.T."/>
            <person name="Ritchie M.G."/>
            <person name="Robin C."/>
            <person name="Rogers Y.H."/>
            <person name="Rohde C."/>
            <person name="Rozas J."/>
            <person name="Rubenfield M.J."/>
            <person name="Ruiz A."/>
            <person name="Russo S."/>
            <person name="Salzberg S.L."/>
            <person name="Sanchez-Gracia A."/>
            <person name="Saranga D.J."/>
            <person name="Sato H."/>
            <person name="Schaeffer S.W."/>
            <person name="Schatz M.C."/>
            <person name="Schlenke T."/>
            <person name="Schwartz R."/>
            <person name="Segarra C."/>
            <person name="Singh R.S."/>
            <person name="Sirot L."/>
            <person name="Sirota M."/>
            <person name="Sisneros N.B."/>
            <person name="Smith C.D."/>
            <person name="Smith T.F."/>
            <person name="Spieth J."/>
            <person name="Stage D.E."/>
            <person name="Stark A."/>
            <person name="Stephan W."/>
            <person name="Strausberg R.L."/>
            <person name="Strempel S."/>
            <person name="Sturgill D."/>
            <person name="Sutton G."/>
            <person name="Sutton G.G."/>
            <person name="Tao W."/>
            <person name="Teichmann S."/>
            <person name="Tobari Y.N."/>
            <person name="Tomimura Y."/>
            <person name="Tsolas J.M."/>
            <person name="Valente V.L."/>
            <person name="Venter E."/>
            <person name="Venter J.C."/>
            <person name="Vicario S."/>
            <person name="Vieira F.G."/>
            <person name="Vilella A.J."/>
            <person name="Villasante A."/>
            <person name="Walenz B."/>
            <person name="Wang J."/>
            <person name="Wasserman M."/>
            <person name="Watts T."/>
            <person name="Wilson D."/>
            <person name="Wilson R.K."/>
            <person name="Wing R.A."/>
            <person name="Wolfner M.F."/>
            <person name="Wong A."/>
            <person name="Wong G.K."/>
            <person name="Wu C.I."/>
            <person name="Wu G."/>
            <person name="Yamamoto D."/>
            <person name="Yang H.P."/>
            <person name="Yang S.P."/>
            <person name="Yorke J.A."/>
            <person name="Yoshida K."/>
            <person name="Zdobnov E."/>
            <person name="Zhang P."/>
            <person name="Zhang Y."/>
            <person name="Zimin A.V."/>
            <person name="Baldwin J."/>
            <person name="Abdouelleil A."/>
            <person name="Abdulkadir J."/>
            <person name="Abebe A."/>
            <person name="Abera B."/>
            <person name="Abreu J."/>
            <person name="Acer S.C."/>
            <person name="Aftuck L."/>
            <person name="Alexander A."/>
            <person name="An P."/>
            <person name="Anderson E."/>
            <person name="Anderson S."/>
            <person name="Arachi H."/>
            <person name="Azer M."/>
            <person name="Bachantsang P."/>
            <person name="Barry A."/>
            <person name="Bayul T."/>
            <person name="Berlin A."/>
            <person name="Bessette D."/>
            <person name="Bloom T."/>
            <person name="Blye J."/>
            <person name="Boguslavskiy L."/>
            <person name="Bonnet C."/>
            <person name="Boukhgalter B."/>
            <person name="Bourzgui I."/>
            <person name="Brown A."/>
            <person name="Cahill P."/>
            <person name="Channer S."/>
            <person name="Cheshatsang Y."/>
            <person name="Chuda L."/>
            <person name="Citroen M."/>
            <person name="Collymore A."/>
            <person name="Cooke P."/>
            <person name="Costello M."/>
            <person name="D'Aco K."/>
            <person name="Daza R."/>
            <person name="De Haan G."/>
            <person name="DeGray S."/>
            <person name="DeMaso C."/>
            <person name="Dhargay N."/>
            <person name="Dooley K."/>
            <person name="Dooley E."/>
            <person name="Doricent M."/>
            <person name="Dorje P."/>
            <person name="Dorjee K."/>
            <person name="Dupes A."/>
            <person name="Elong R."/>
            <person name="Falk J."/>
            <person name="Farina A."/>
            <person name="Faro S."/>
            <person name="Ferguson D."/>
            <person name="Fisher S."/>
            <person name="Foley C.D."/>
            <person name="Franke A."/>
            <person name="Friedrich D."/>
            <person name="Gadbois L."/>
            <person name="Gearin G."/>
            <person name="Gearin C.R."/>
            <person name="Giannoukos G."/>
            <person name="Goode T."/>
            <person name="Graham J."/>
            <person name="Grandbois E."/>
            <person name="Grewal S."/>
            <person name="Gyaltsen K."/>
            <person name="Hafez N."/>
            <person name="Hagos B."/>
            <person name="Hall J."/>
            <person name="Henson C."/>
            <person name="Hollinger A."/>
            <person name="Honan T."/>
            <person name="Huard M.D."/>
            <person name="Hughes L."/>
            <person name="Hurhula B."/>
            <person name="Husby M.E."/>
            <person name="Kamat A."/>
            <person name="Kanga B."/>
            <person name="Kashin S."/>
            <person name="Khazanovich D."/>
            <person name="Kisner P."/>
            <person name="Lance K."/>
            <person name="Lara M."/>
            <person name="Lee W."/>
            <person name="Lennon N."/>
            <person name="Letendre F."/>
            <person name="LeVine R."/>
            <person name="Lipovsky A."/>
            <person name="Liu X."/>
            <person name="Liu J."/>
            <person name="Liu S."/>
            <person name="Lokyitsang T."/>
            <person name="Lokyitsang Y."/>
            <person name="Lubonja R."/>
            <person name="Lui A."/>
            <person name="MacDonald P."/>
            <person name="Magnisalis V."/>
            <person name="Maru K."/>
            <person name="Matthews C."/>
            <person name="McCusker W."/>
            <person name="McDonough S."/>
            <person name="Mehta T."/>
            <person name="Meldrim J."/>
            <person name="Meneus L."/>
            <person name="Mihai O."/>
            <person name="Mihalev A."/>
            <person name="Mihova T."/>
            <person name="Mittelman R."/>
            <person name="Mlenga V."/>
            <person name="Montmayeur A."/>
            <person name="Mulrain L."/>
            <person name="Navidi A."/>
            <person name="Naylor J."/>
            <person name="Negash T."/>
            <person name="Nguyen T."/>
            <person name="Nguyen N."/>
            <person name="Nicol R."/>
            <person name="Norbu C."/>
            <person name="Norbu N."/>
            <person name="Novod N."/>
            <person name="O'Neill B."/>
            <person name="Osman S."/>
            <person name="Markiewicz E."/>
            <person name="Oyono O.L."/>
            <person name="Patti C."/>
            <person name="Phunkhang P."/>
            <person name="Pierre F."/>
            <person name="Priest M."/>
            <person name="Raghuraman S."/>
            <person name="Rege F."/>
            <person name="Reyes R."/>
            <person name="Rise C."/>
            <person name="Rogov P."/>
            <person name="Ross K."/>
            <person name="Ryan E."/>
            <person name="Settipalli S."/>
            <person name="Shea T."/>
            <person name="Sherpa N."/>
            <person name="Shi L."/>
            <person name="Shih D."/>
            <person name="Sparrow T."/>
            <person name="Spaulding J."/>
            <person name="Stalker J."/>
            <person name="Stange-Thomann N."/>
            <person name="Stavropoulos S."/>
            <person name="Stone C."/>
            <person name="Strader C."/>
            <person name="Tesfaye S."/>
            <person name="Thomson T."/>
            <person name="Thoulutsang Y."/>
            <person name="Thoulutsang D."/>
            <person name="Topham K."/>
            <person name="Topping I."/>
            <person name="Tsamla T."/>
            <person name="Vassiliev H."/>
            <person name="Vo A."/>
            <person name="Wangchuk T."/>
            <person name="Wangdi T."/>
            <person name="Weiand M."/>
            <person name="Wilkinson J."/>
            <person name="Wilson A."/>
            <person name="Yadav S."/>
            <person name="Young G."/>
            <person name="Yu Q."/>
            <person name="Zembek L."/>
            <person name="Zhong D."/>
            <person name="Zimmer A."/>
            <person name="Zwirko Z."/>
            <person name="Jaffe D.B."/>
            <person name="Alvarez P."/>
            <person name="Brockman W."/>
            <person name="Butler J."/>
            <person name="Chin C."/>
            <person name="Gnerre S."/>
            <person name="Grabherr M."/>
            <person name="Kleber M."/>
            <person name="Mauceli E."/>
            <person name="MacCallum I."/>
        </authorList>
    </citation>
    <scope>NUCLEOTIDE SEQUENCE [LARGE SCALE GENOMIC DNA]</scope>
    <source>
        <strain evidence="8">Tucson 14030-0811.24</strain>
    </source>
</reference>
<dbReference type="HOGENOM" id="CLU_1329213_0_0_1"/>
<dbReference type="SMART" id="SM00184">
    <property type="entry name" value="RING"/>
    <property type="match status" value="1"/>
</dbReference>
<dbReference type="InterPro" id="IPR013083">
    <property type="entry name" value="Znf_RING/FYVE/PHD"/>
</dbReference>
<keyword evidence="8" id="KW-1185">Reference proteome</keyword>
<dbReference type="PROSITE" id="PS00518">
    <property type="entry name" value="ZF_RING_1"/>
    <property type="match status" value="1"/>
</dbReference>
<evidence type="ECO:0000313" key="8">
    <source>
        <dbReference type="Proteomes" id="UP000007798"/>
    </source>
</evidence>
<proteinExistence type="predicted"/>
<evidence type="ECO:0000256" key="4">
    <source>
        <dbReference type="PROSITE-ProRule" id="PRU00175"/>
    </source>
</evidence>
<organism evidence="7 8">
    <name type="scientific">Drosophila willistoni</name>
    <name type="common">Fruit fly</name>
    <dbReference type="NCBI Taxonomy" id="7260"/>
    <lineage>
        <taxon>Eukaryota</taxon>
        <taxon>Metazoa</taxon>
        <taxon>Ecdysozoa</taxon>
        <taxon>Arthropoda</taxon>
        <taxon>Hexapoda</taxon>
        <taxon>Insecta</taxon>
        <taxon>Pterygota</taxon>
        <taxon>Neoptera</taxon>
        <taxon>Endopterygota</taxon>
        <taxon>Diptera</taxon>
        <taxon>Brachycera</taxon>
        <taxon>Muscomorpha</taxon>
        <taxon>Ephydroidea</taxon>
        <taxon>Drosophilidae</taxon>
        <taxon>Drosophila</taxon>
        <taxon>Sophophora</taxon>
    </lineage>
</organism>
<feature type="compositionally biased region" description="Low complexity" evidence="5">
    <location>
        <begin position="65"/>
        <end position="96"/>
    </location>
</feature>
<dbReference type="KEGG" id="dwi:6650102"/>
<dbReference type="FunCoup" id="B4NJT6">
    <property type="interactions" value="139"/>
</dbReference>
<dbReference type="GO" id="GO:0045944">
    <property type="term" value="P:positive regulation of transcription by RNA polymerase II"/>
    <property type="evidence" value="ECO:0007669"/>
    <property type="project" value="TreeGrafter"/>
</dbReference>
<keyword evidence="3" id="KW-0862">Zinc</keyword>
<evidence type="ECO:0000313" key="7">
    <source>
        <dbReference type="EMBL" id="EDW85048.2"/>
    </source>
</evidence>
<dbReference type="InterPro" id="IPR001841">
    <property type="entry name" value="Znf_RING"/>
</dbReference>
<gene>
    <name evidence="7" type="primary">Dwil\GK14441</name>
    <name evidence="7" type="ORF">Dwil_GK14441</name>
</gene>
<dbReference type="Pfam" id="PF13923">
    <property type="entry name" value="zf-C3HC4_2"/>
    <property type="match status" value="1"/>
</dbReference>
<dbReference type="GO" id="GO:0008270">
    <property type="term" value="F:zinc ion binding"/>
    <property type="evidence" value="ECO:0007669"/>
    <property type="project" value="UniProtKB-KW"/>
</dbReference>
<dbReference type="Gene3D" id="3.30.40.10">
    <property type="entry name" value="Zinc/RING finger domain, C3HC4 (zinc finger)"/>
    <property type="match status" value="1"/>
</dbReference>
<dbReference type="EMBL" id="CH964272">
    <property type="protein sequence ID" value="EDW85048.2"/>
    <property type="molecule type" value="Genomic_DNA"/>
</dbReference>